<evidence type="ECO:0000313" key="8">
    <source>
        <dbReference type="EMBL" id="EGG19330.1"/>
    </source>
</evidence>
<dbReference type="Pfam" id="PF00132">
    <property type="entry name" value="Hexapep"/>
    <property type="match status" value="1"/>
</dbReference>
<dbReference type="STRING" id="1054147.F4PYR4"/>
<dbReference type="EMBL" id="GL883015">
    <property type="protein sequence ID" value="EGG19330.1"/>
    <property type="molecule type" value="Genomic_DNA"/>
</dbReference>
<dbReference type="GO" id="GO:0005869">
    <property type="term" value="C:dynactin complex"/>
    <property type="evidence" value="ECO:0007669"/>
    <property type="project" value="InterPro"/>
</dbReference>
<dbReference type="GO" id="GO:0016740">
    <property type="term" value="F:transferase activity"/>
    <property type="evidence" value="ECO:0007669"/>
    <property type="project" value="UniProtKB-KW"/>
</dbReference>
<evidence type="ECO:0000256" key="5">
    <source>
        <dbReference type="ARBA" id="ARBA00022679"/>
    </source>
</evidence>
<dbReference type="GeneID" id="14871378"/>
<dbReference type="InterPro" id="IPR011004">
    <property type="entry name" value="Trimer_LpxA-like_sf"/>
</dbReference>
<keyword evidence="5" id="KW-0808">Transferase</keyword>
<evidence type="ECO:0000256" key="7">
    <source>
        <dbReference type="ARBA" id="ARBA00034687"/>
    </source>
</evidence>
<protein>
    <recommendedName>
        <fullName evidence="3">Dynactin subunit 6</fullName>
    </recommendedName>
</protein>
<dbReference type="InterPro" id="IPR001451">
    <property type="entry name" value="Hexapep"/>
</dbReference>
<dbReference type="Proteomes" id="UP000007797">
    <property type="component" value="Unassembled WGS sequence"/>
</dbReference>
<sequence length="179" mass="18959">MSASPPTPSTAAASSRPPVAITTIICVDCVVGESVKIGNGTVLHPRVSITSPHGAPIIIGEHNIIEEFVKIVNNTNEPMIIGSRNLIEVGSVIECKSIGNDNVIESKAKVSSGCTIGNGCSIGAGVTLYENDIIDDQTIISGPSLNRMKSSLPLDIHSGLHEKHLQELCRMLPQFHNMK</sequence>
<dbReference type="GO" id="GO:0070840">
    <property type="term" value="F:dynein complex binding"/>
    <property type="evidence" value="ECO:0007669"/>
    <property type="project" value="TreeGrafter"/>
</dbReference>
<proteinExistence type="inferred from homology"/>
<dbReference type="PANTHER" id="PTHR13072:SF0">
    <property type="entry name" value="DYNACTIN SUBUNIT 6"/>
    <property type="match status" value="1"/>
</dbReference>
<dbReference type="KEGG" id="dfa:DFA_02117"/>
<dbReference type="Gene3D" id="2.160.10.10">
    <property type="entry name" value="Hexapeptide repeat proteins"/>
    <property type="match status" value="1"/>
</dbReference>
<dbReference type="OMA" id="RCQVGPN"/>
<evidence type="ECO:0000256" key="4">
    <source>
        <dbReference type="ARBA" id="ARBA00022490"/>
    </source>
</evidence>
<dbReference type="InterPro" id="IPR027777">
    <property type="entry name" value="DCTN6"/>
</dbReference>
<accession>F4PYR4</accession>
<dbReference type="PROSITE" id="PS00101">
    <property type="entry name" value="HEXAPEP_TRANSFERASES"/>
    <property type="match status" value="1"/>
</dbReference>
<dbReference type="RefSeq" id="XP_004357601.1">
    <property type="nucleotide sequence ID" value="XM_004357544.1"/>
</dbReference>
<evidence type="ECO:0000313" key="9">
    <source>
        <dbReference type="Proteomes" id="UP000007797"/>
    </source>
</evidence>
<keyword evidence="9" id="KW-1185">Reference proteome</keyword>
<evidence type="ECO:0000256" key="2">
    <source>
        <dbReference type="ARBA" id="ARBA00007719"/>
    </source>
</evidence>
<dbReference type="GO" id="GO:0007052">
    <property type="term" value="P:mitotic spindle organization"/>
    <property type="evidence" value="ECO:0007669"/>
    <property type="project" value="TreeGrafter"/>
</dbReference>
<dbReference type="InterPro" id="IPR018357">
    <property type="entry name" value="Hexapep_transf_CS"/>
</dbReference>
<evidence type="ECO:0000256" key="1">
    <source>
        <dbReference type="ARBA" id="ARBA00004245"/>
    </source>
</evidence>
<gene>
    <name evidence="8" type="primary">dynF</name>
    <name evidence="8" type="ORF">DFA_02117</name>
</gene>
<keyword evidence="4" id="KW-0963">Cytoplasm</keyword>
<dbReference type="PANTHER" id="PTHR13072">
    <property type="entry name" value="DYNACTIN 6"/>
    <property type="match status" value="1"/>
</dbReference>
<name>F4PYR4_CACFS</name>
<evidence type="ECO:0000256" key="3">
    <source>
        <dbReference type="ARBA" id="ARBA00016573"/>
    </source>
</evidence>
<comment type="function">
    <text evidence="7">Part of the dynactin complex that activates the molecular motor dynein for ultra-processive transport along microtubules.</text>
</comment>
<comment type="subcellular location">
    <subcellularLocation>
        <location evidence="1">Cytoplasm</location>
        <location evidence="1">Cytoskeleton</location>
    </subcellularLocation>
</comment>
<dbReference type="OrthoDB" id="2355at2759"/>
<dbReference type="SUPFAM" id="SSF51161">
    <property type="entry name" value="Trimeric LpxA-like enzymes"/>
    <property type="match status" value="1"/>
</dbReference>
<keyword evidence="6" id="KW-0206">Cytoskeleton</keyword>
<evidence type="ECO:0000256" key="6">
    <source>
        <dbReference type="ARBA" id="ARBA00023212"/>
    </source>
</evidence>
<dbReference type="AlphaFoldDB" id="F4PYR4"/>
<reference evidence="9" key="1">
    <citation type="journal article" date="2011" name="Genome Res.">
        <title>Phylogeny-wide analysis of social amoeba genomes highlights ancient origins for complex intercellular communication.</title>
        <authorList>
            <person name="Heidel A.J."/>
            <person name="Lawal H.M."/>
            <person name="Felder M."/>
            <person name="Schilde C."/>
            <person name="Helps N.R."/>
            <person name="Tunggal B."/>
            <person name="Rivero F."/>
            <person name="John U."/>
            <person name="Schleicher M."/>
            <person name="Eichinger L."/>
            <person name="Platzer M."/>
            <person name="Noegel A.A."/>
            <person name="Schaap P."/>
            <person name="Gloeckner G."/>
        </authorList>
    </citation>
    <scope>NUCLEOTIDE SEQUENCE [LARGE SCALE GENOMIC DNA]</scope>
    <source>
        <strain evidence="9">SH3</strain>
    </source>
</reference>
<organism evidence="8 9">
    <name type="scientific">Cavenderia fasciculata</name>
    <name type="common">Slime mold</name>
    <name type="synonym">Dictyostelium fasciculatum</name>
    <dbReference type="NCBI Taxonomy" id="261658"/>
    <lineage>
        <taxon>Eukaryota</taxon>
        <taxon>Amoebozoa</taxon>
        <taxon>Evosea</taxon>
        <taxon>Eumycetozoa</taxon>
        <taxon>Dictyostelia</taxon>
        <taxon>Acytosteliales</taxon>
        <taxon>Cavenderiaceae</taxon>
        <taxon>Cavenderia</taxon>
    </lineage>
</organism>
<comment type="similarity">
    <text evidence="2">Belongs to the dynactin subunits 5/6 family. Dynactin subunit 6 subfamily.</text>
</comment>